<sequence>RVWAQEEGGDKESGEGNEERVDPDATIAPDVSTVTTEKVIVEAERDDSHR</sequence>
<dbReference type="AlphaFoldDB" id="A0AA38FWF3"/>
<feature type="region of interest" description="Disordered" evidence="1">
    <location>
        <begin position="1"/>
        <end position="50"/>
    </location>
</feature>
<accession>A0AA38FWF3</accession>
<feature type="non-terminal residue" evidence="2">
    <location>
        <position position="50"/>
    </location>
</feature>
<evidence type="ECO:0000313" key="3">
    <source>
        <dbReference type="Proteomes" id="UP000824469"/>
    </source>
</evidence>
<dbReference type="EMBL" id="JAHRHJ020000006">
    <property type="protein sequence ID" value="KAH9311453.1"/>
    <property type="molecule type" value="Genomic_DNA"/>
</dbReference>
<reference evidence="2 3" key="1">
    <citation type="journal article" date="2021" name="Nat. Plants">
        <title>The Taxus genome provides insights into paclitaxel biosynthesis.</title>
        <authorList>
            <person name="Xiong X."/>
            <person name="Gou J."/>
            <person name="Liao Q."/>
            <person name="Li Y."/>
            <person name="Zhou Q."/>
            <person name="Bi G."/>
            <person name="Li C."/>
            <person name="Du R."/>
            <person name="Wang X."/>
            <person name="Sun T."/>
            <person name="Guo L."/>
            <person name="Liang H."/>
            <person name="Lu P."/>
            <person name="Wu Y."/>
            <person name="Zhang Z."/>
            <person name="Ro D.K."/>
            <person name="Shang Y."/>
            <person name="Huang S."/>
            <person name="Yan J."/>
        </authorList>
    </citation>
    <scope>NUCLEOTIDE SEQUENCE [LARGE SCALE GENOMIC DNA]</scope>
    <source>
        <strain evidence="2">Ta-2019</strain>
    </source>
</reference>
<keyword evidence="3" id="KW-1185">Reference proteome</keyword>
<gene>
    <name evidence="2" type="ORF">KI387_026488</name>
</gene>
<protein>
    <submittedName>
        <fullName evidence="2">Uncharacterized protein</fullName>
    </submittedName>
</protein>
<feature type="compositionally biased region" description="Basic and acidic residues" evidence="1">
    <location>
        <begin position="8"/>
        <end position="23"/>
    </location>
</feature>
<feature type="compositionally biased region" description="Basic and acidic residues" evidence="1">
    <location>
        <begin position="39"/>
        <end position="50"/>
    </location>
</feature>
<feature type="non-terminal residue" evidence="2">
    <location>
        <position position="1"/>
    </location>
</feature>
<evidence type="ECO:0000313" key="2">
    <source>
        <dbReference type="EMBL" id="KAH9311453.1"/>
    </source>
</evidence>
<dbReference type="Proteomes" id="UP000824469">
    <property type="component" value="Unassembled WGS sequence"/>
</dbReference>
<name>A0AA38FWF3_TAXCH</name>
<organism evidence="2 3">
    <name type="scientific">Taxus chinensis</name>
    <name type="common">Chinese yew</name>
    <name type="synonym">Taxus wallichiana var. chinensis</name>
    <dbReference type="NCBI Taxonomy" id="29808"/>
    <lineage>
        <taxon>Eukaryota</taxon>
        <taxon>Viridiplantae</taxon>
        <taxon>Streptophyta</taxon>
        <taxon>Embryophyta</taxon>
        <taxon>Tracheophyta</taxon>
        <taxon>Spermatophyta</taxon>
        <taxon>Pinopsida</taxon>
        <taxon>Pinidae</taxon>
        <taxon>Conifers II</taxon>
        <taxon>Cupressales</taxon>
        <taxon>Taxaceae</taxon>
        <taxon>Taxus</taxon>
    </lineage>
</organism>
<comment type="caution">
    <text evidence="2">The sequence shown here is derived from an EMBL/GenBank/DDBJ whole genome shotgun (WGS) entry which is preliminary data.</text>
</comment>
<proteinExistence type="predicted"/>
<evidence type="ECO:0000256" key="1">
    <source>
        <dbReference type="SAM" id="MobiDB-lite"/>
    </source>
</evidence>